<dbReference type="Proteomes" id="UP000570361">
    <property type="component" value="Unassembled WGS sequence"/>
</dbReference>
<dbReference type="Gene3D" id="3.40.50.10170">
    <property type="match status" value="1"/>
</dbReference>
<comment type="caution">
    <text evidence="2">The sequence shown here is derived from an EMBL/GenBank/DDBJ whole genome shotgun (WGS) entry which is preliminary data.</text>
</comment>
<name>A0A7W5FMU6_9BACL</name>
<reference evidence="2 3" key="1">
    <citation type="submission" date="2020-08" db="EMBL/GenBank/DDBJ databases">
        <title>Genomic Encyclopedia of Type Strains, Phase III (KMG-III): the genomes of soil and plant-associated and newly described type strains.</title>
        <authorList>
            <person name="Whitman W."/>
        </authorList>
    </citation>
    <scope>NUCLEOTIDE SEQUENCE [LARGE SCALE GENOMIC DNA]</scope>
    <source>
        <strain evidence="2 3">CECT 5862</strain>
    </source>
</reference>
<evidence type="ECO:0000313" key="2">
    <source>
        <dbReference type="EMBL" id="MBB3110457.1"/>
    </source>
</evidence>
<dbReference type="Pfam" id="PF02645">
    <property type="entry name" value="DegV"/>
    <property type="match status" value="1"/>
</dbReference>
<dbReference type="EMBL" id="JACHXK010000004">
    <property type="protein sequence ID" value="MBB3110457.1"/>
    <property type="molecule type" value="Genomic_DNA"/>
</dbReference>
<dbReference type="PANTHER" id="PTHR33434">
    <property type="entry name" value="DEGV DOMAIN-CONTAINING PROTEIN DR_1986-RELATED"/>
    <property type="match status" value="1"/>
</dbReference>
<dbReference type="InterPro" id="IPR050270">
    <property type="entry name" value="DegV_domain_contain"/>
</dbReference>
<protein>
    <submittedName>
        <fullName evidence="2">DegV family protein with EDD domain</fullName>
    </submittedName>
</protein>
<evidence type="ECO:0000256" key="1">
    <source>
        <dbReference type="ARBA" id="ARBA00023121"/>
    </source>
</evidence>
<organism evidence="2 3">
    <name type="scientific">Paenibacillus phyllosphaerae</name>
    <dbReference type="NCBI Taxonomy" id="274593"/>
    <lineage>
        <taxon>Bacteria</taxon>
        <taxon>Bacillati</taxon>
        <taxon>Bacillota</taxon>
        <taxon>Bacilli</taxon>
        <taxon>Bacillales</taxon>
        <taxon>Paenibacillaceae</taxon>
        <taxon>Paenibacillus</taxon>
    </lineage>
</organism>
<dbReference type="InterPro" id="IPR043168">
    <property type="entry name" value="DegV_C"/>
</dbReference>
<gene>
    <name evidence="2" type="ORF">FHS18_002524</name>
</gene>
<dbReference type="NCBIfam" id="TIGR00762">
    <property type="entry name" value="DegV"/>
    <property type="match status" value="1"/>
</dbReference>
<evidence type="ECO:0000313" key="3">
    <source>
        <dbReference type="Proteomes" id="UP000570361"/>
    </source>
</evidence>
<dbReference type="AlphaFoldDB" id="A0A7W5FMU6"/>
<keyword evidence="1" id="KW-0446">Lipid-binding</keyword>
<dbReference type="PANTHER" id="PTHR33434:SF2">
    <property type="entry name" value="FATTY ACID-BINDING PROTEIN TM_1468"/>
    <property type="match status" value="1"/>
</dbReference>
<dbReference type="RefSeq" id="WP_183600336.1">
    <property type="nucleotide sequence ID" value="NZ_JACHXK010000004.1"/>
</dbReference>
<accession>A0A7W5FMU6</accession>
<dbReference type="Gene3D" id="3.30.1180.10">
    <property type="match status" value="1"/>
</dbReference>
<keyword evidence="3" id="KW-1185">Reference proteome</keyword>
<dbReference type="PROSITE" id="PS51482">
    <property type="entry name" value="DEGV"/>
    <property type="match status" value="1"/>
</dbReference>
<dbReference type="InterPro" id="IPR003797">
    <property type="entry name" value="DegV"/>
</dbReference>
<sequence>MSTVRIVTDSTSDIPAELREQLGIEMIPLQVIFGSETFLDNVTLTPEQFYEKLQSATVMPTTSQPSPIQFMEAYERILNEQPGASIISMHLSAKFSGTYQSATIGASMLERDADISVYDSKSASYGIGMLVVRAAQLAQQGKSKAEILEDIEQMNEDKKLYFLVDTLEYLQKGGRIGRASALIGSILNIKPIMTIDSEGYVNVKDKVRGQKKAVARILELMERDFGKDPVDLTIAWTNVKDLAIELGELTKTNLNVRSVHHTWIGPVIGAHVGPGAAALFINRVRGSI</sequence>
<dbReference type="GO" id="GO:0008289">
    <property type="term" value="F:lipid binding"/>
    <property type="evidence" value="ECO:0007669"/>
    <property type="project" value="UniProtKB-KW"/>
</dbReference>
<dbReference type="SUPFAM" id="SSF82549">
    <property type="entry name" value="DAK1/DegV-like"/>
    <property type="match status" value="1"/>
</dbReference>
<proteinExistence type="predicted"/>